<comment type="caution">
    <text evidence="4">The sequence shown here is derived from an EMBL/GenBank/DDBJ whole genome shotgun (WGS) entry which is preliminary data.</text>
</comment>
<reference evidence="4 5" key="1">
    <citation type="submission" date="2014-02" db="EMBL/GenBank/DDBJ databases">
        <title>The small core and large imbalanced accessory genome model reveals a collaborative survival strategy of Sorangium cellulosum strains in nature.</title>
        <authorList>
            <person name="Han K."/>
            <person name="Peng R."/>
            <person name="Blom J."/>
            <person name="Li Y.-Z."/>
        </authorList>
    </citation>
    <scope>NUCLEOTIDE SEQUENCE [LARGE SCALE GENOMIC DNA]</scope>
    <source>
        <strain evidence="4 5">So0008-312</strain>
    </source>
</reference>
<evidence type="ECO:0000313" key="5">
    <source>
        <dbReference type="Proteomes" id="UP000075260"/>
    </source>
</evidence>
<dbReference type="InterPro" id="IPR008538">
    <property type="entry name" value="Uma2"/>
</dbReference>
<dbReference type="EMBL" id="JEMA01000890">
    <property type="protein sequence ID" value="KYF64778.1"/>
    <property type="molecule type" value="Genomic_DNA"/>
</dbReference>
<organism evidence="4 5">
    <name type="scientific">Sorangium cellulosum</name>
    <name type="common">Polyangium cellulosum</name>
    <dbReference type="NCBI Taxonomy" id="56"/>
    <lineage>
        <taxon>Bacteria</taxon>
        <taxon>Pseudomonadati</taxon>
        <taxon>Myxococcota</taxon>
        <taxon>Polyangia</taxon>
        <taxon>Polyangiales</taxon>
        <taxon>Polyangiaceae</taxon>
        <taxon>Sorangium</taxon>
    </lineage>
</organism>
<keyword evidence="1" id="KW-0175">Coiled coil</keyword>
<dbReference type="OrthoDB" id="280487at2"/>
<dbReference type="Pfam" id="PF05685">
    <property type="entry name" value="Uma2"/>
    <property type="match status" value="1"/>
</dbReference>
<dbReference type="RefSeq" id="WP_061611506.1">
    <property type="nucleotide sequence ID" value="NZ_JEMA01000890.1"/>
</dbReference>
<dbReference type="PANTHER" id="PTHR33352">
    <property type="entry name" value="SLR1095 PROTEIN"/>
    <property type="match status" value="1"/>
</dbReference>
<dbReference type="PANTHER" id="PTHR33352:SF3">
    <property type="entry name" value="SLR1612 PROTEIN"/>
    <property type="match status" value="1"/>
</dbReference>
<sequence>MSIEAHRQEHRRAQGDGRGRDPTHYPVEKKMGEDSLQTWIVELLRPLIERWYSELGRPRFVGADQFIYYQKFDPSKVVAPDVYVLPGVAPGRRVRSWKVWETGIAPSFALEVVSSDDPYKEYADALERYRELGVKELVIFDPDWEKSRDRVRWLRYRRLKARGFVRVEATNVDRIYARVLGCWLRVTGDGEEVRLRLATGPEGEELFSAAAEAERVDVEAERAAKEAERAAKEAERAAKEAALERIAVLEAQIASAAEAGGKGPGAQ</sequence>
<dbReference type="AlphaFoldDB" id="A0A150QAY9"/>
<dbReference type="InterPro" id="IPR012296">
    <property type="entry name" value="Nuclease_put_TT1808"/>
</dbReference>
<dbReference type="CDD" id="cd06260">
    <property type="entry name" value="DUF820-like"/>
    <property type="match status" value="1"/>
</dbReference>
<evidence type="ECO:0000256" key="2">
    <source>
        <dbReference type="SAM" id="MobiDB-lite"/>
    </source>
</evidence>
<evidence type="ECO:0000313" key="4">
    <source>
        <dbReference type="EMBL" id="KYF64778.1"/>
    </source>
</evidence>
<dbReference type="SUPFAM" id="SSF52980">
    <property type="entry name" value="Restriction endonuclease-like"/>
    <property type="match status" value="1"/>
</dbReference>
<accession>A0A150QAY9</accession>
<evidence type="ECO:0000259" key="3">
    <source>
        <dbReference type="Pfam" id="PF05685"/>
    </source>
</evidence>
<protein>
    <recommendedName>
        <fullName evidence="3">Putative restriction endonuclease domain-containing protein</fullName>
    </recommendedName>
</protein>
<gene>
    <name evidence="4" type="ORF">BE15_22880</name>
</gene>
<feature type="coiled-coil region" evidence="1">
    <location>
        <begin position="208"/>
        <end position="259"/>
    </location>
</feature>
<dbReference type="Proteomes" id="UP000075260">
    <property type="component" value="Unassembled WGS sequence"/>
</dbReference>
<feature type="region of interest" description="Disordered" evidence="2">
    <location>
        <begin position="1"/>
        <end position="28"/>
    </location>
</feature>
<feature type="domain" description="Putative restriction endonuclease" evidence="3">
    <location>
        <begin position="33"/>
        <end position="143"/>
    </location>
</feature>
<evidence type="ECO:0000256" key="1">
    <source>
        <dbReference type="SAM" id="Coils"/>
    </source>
</evidence>
<name>A0A150QAY9_SORCE</name>
<dbReference type="InterPro" id="IPR011335">
    <property type="entry name" value="Restrct_endonuc-II-like"/>
</dbReference>
<proteinExistence type="predicted"/>
<dbReference type="Gene3D" id="3.90.1570.10">
    <property type="entry name" value="tt1808, chain A"/>
    <property type="match status" value="1"/>
</dbReference>